<comment type="caution">
    <text evidence="1">The sequence shown here is derived from an EMBL/GenBank/DDBJ whole genome shotgun (WGS) entry which is preliminary data.</text>
</comment>
<keyword evidence="2" id="KW-1185">Reference proteome</keyword>
<dbReference type="Proteomes" id="UP000552241">
    <property type="component" value="Unassembled WGS sequence"/>
</dbReference>
<name>A0A838ZT86_9FLAO</name>
<evidence type="ECO:0000313" key="2">
    <source>
        <dbReference type="Proteomes" id="UP000552241"/>
    </source>
</evidence>
<proteinExistence type="predicted"/>
<dbReference type="PROSITE" id="PS51257">
    <property type="entry name" value="PROKAR_LIPOPROTEIN"/>
    <property type="match status" value="1"/>
</dbReference>
<reference evidence="1 2" key="1">
    <citation type="submission" date="2020-07" db="EMBL/GenBank/DDBJ databases">
        <title>Moheibacter lacus sp. nov., a member of the family Flavobacteriaceae isolated from freshwater lake sediment.</title>
        <authorList>
            <person name="Liu Y."/>
        </authorList>
    </citation>
    <scope>NUCLEOTIDE SEQUENCE [LARGE SCALE GENOMIC DNA]</scope>
    <source>
        <strain evidence="1 2">BDHS18</strain>
    </source>
</reference>
<accession>A0A838ZT86</accession>
<evidence type="ECO:0000313" key="1">
    <source>
        <dbReference type="EMBL" id="MBA5630182.1"/>
    </source>
</evidence>
<gene>
    <name evidence="1" type="ORF">HU137_10395</name>
</gene>
<sequence length="137" mass="16218">MRNFYLLLFLFILISCGANKRNNSNHFIEVGNLNYVEIKNEKGKIRVYEIVYPEGNDYGLKIFFKGEKRIYKNTDLNVYQEVKMIVETAIKTKQAKLQLERIKHHILIFDNGNYSFYLPNTLSEEELNKIYSLISPK</sequence>
<organism evidence="1 2">
    <name type="scientific">Moheibacter lacus</name>
    <dbReference type="NCBI Taxonomy" id="2745851"/>
    <lineage>
        <taxon>Bacteria</taxon>
        <taxon>Pseudomonadati</taxon>
        <taxon>Bacteroidota</taxon>
        <taxon>Flavobacteriia</taxon>
        <taxon>Flavobacteriales</taxon>
        <taxon>Weeksellaceae</taxon>
        <taxon>Moheibacter</taxon>
    </lineage>
</organism>
<dbReference type="EMBL" id="JACDZE010000003">
    <property type="protein sequence ID" value="MBA5630182.1"/>
    <property type="molecule type" value="Genomic_DNA"/>
</dbReference>
<dbReference type="AlphaFoldDB" id="A0A838ZT86"/>
<protein>
    <submittedName>
        <fullName evidence="1">Uncharacterized protein</fullName>
    </submittedName>
</protein>
<dbReference type="RefSeq" id="WP_182043785.1">
    <property type="nucleotide sequence ID" value="NZ_JACDZE010000003.1"/>
</dbReference>